<proteinExistence type="predicted"/>
<reference evidence="1 2" key="1">
    <citation type="submission" date="2016-10" db="EMBL/GenBank/DDBJ databases">
        <authorList>
            <person name="de Groot N.N."/>
        </authorList>
    </citation>
    <scope>NUCLEOTIDE SEQUENCE [LARGE SCALE GENOMIC DNA]</scope>
    <source>
        <strain evidence="1 2">CGMCC 1.8894</strain>
    </source>
</reference>
<accession>A0A1H2WD57</accession>
<gene>
    <name evidence="1" type="ORF">SAMN04488238_103347</name>
</gene>
<name>A0A1H2WD57_9RHOB</name>
<dbReference type="STRING" id="564137.SAMN04488238_103347"/>
<keyword evidence="2" id="KW-1185">Reference proteome</keyword>
<evidence type="ECO:0000313" key="2">
    <source>
        <dbReference type="Proteomes" id="UP000198539"/>
    </source>
</evidence>
<dbReference type="AlphaFoldDB" id="A0A1H2WD57"/>
<protein>
    <submittedName>
        <fullName evidence="1">Uncharacterized protein</fullName>
    </submittedName>
</protein>
<dbReference type="EMBL" id="FNOM01000003">
    <property type="protein sequence ID" value="SDW78613.1"/>
    <property type="molecule type" value="Genomic_DNA"/>
</dbReference>
<dbReference type="RefSeq" id="WP_143033485.1">
    <property type="nucleotide sequence ID" value="NZ_FNOM01000003.1"/>
</dbReference>
<dbReference type="Proteomes" id="UP000198539">
    <property type="component" value="Unassembled WGS sequence"/>
</dbReference>
<organism evidence="1 2">
    <name type="scientific">Roseicitreum antarcticum</name>
    <dbReference type="NCBI Taxonomy" id="564137"/>
    <lineage>
        <taxon>Bacteria</taxon>
        <taxon>Pseudomonadati</taxon>
        <taxon>Pseudomonadota</taxon>
        <taxon>Alphaproteobacteria</taxon>
        <taxon>Rhodobacterales</taxon>
        <taxon>Paracoccaceae</taxon>
        <taxon>Roseicitreum</taxon>
    </lineage>
</organism>
<evidence type="ECO:0000313" key="1">
    <source>
        <dbReference type="EMBL" id="SDW78613.1"/>
    </source>
</evidence>
<sequence>MAICALSGNIADLGMVPIDKARILFQPISEGVSVSGGSVILPKPLSVTTDAHGDFSVNIVTGVYEVAPISVGASVQPIVVTVPAVASANLAALIGAASPPELSLAEQAAFDSVQASIVSVGAAADALTSEQGAATSAGSAEADRLLAQAARVGAVDAQTGSEAARDDAVDACDQIEGNSVWYLADDADSVTLGVGDQVIVAEASGPYPSVTLAFLT</sequence>